<dbReference type="InterPro" id="IPR036291">
    <property type="entry name" value="NAD(P)-bd_dom_sf"/>
</dbReference>
<evidence type="ECO:0000259" key="10">
    <source>
        <dbReference type="Pfam" id="PF08501"/>
    </source>
</evidence>
<feature type="binding site" evidence="8">
    <location>
        <begin position="167"/>
        <end position="172"/>
    </location>
    <ligand>
        <name>NADP(+)</name>
        <dbReference type="ChEBI" id="CHEBI:58349"/>
    </ligand>
</feature>
<dbReference type="InterPro" id="IPR041121">
    <property type="entry name" value="SDH_C"/>
</dbReference>
<dbReference type="SUPFAM" id="SSF51735">
    <property type="entry name" value="NAD(P)-binding Rossmann-fold domains"/>
    <property type="match status" value="1"/>
</dbReference>
<dbReference type="Proteomes" id="UP000484255">
    <property type="component" value="Unassembled WGS sequence"/>
</dbReference>
<gene>
    <name evidence="8 12" type="primary">aroE</name>
    <name evidence="12" type="ORF">G3A44_18955</name>
</gene>
<dbReference type="AlphaFoldDB" id="A0A7C9PJ73"/>
<keyword evidence="5 8" id="KW-0560">Oxidoreductase</keyword>
<comment type="caution">
    <text evidence="8">Lacks conserved residue(s) required for the propagation of feature annotation.</text>
</comment>
<dbReference type="Gene3D" id="3.40.50.720">
    <property type="entry name" value="NAD(P)-binding Rossmann-like Domain"/>
    <property type="match status" value="1"/>
</dbReference>
<feature type="binding site" evidence="8">
    <location>
        <begin position="143"/>
        <end position="147"/>
    </location>
    <ligand>
        <name>NADP(+)</name>
        <dbReference type="ChEBI" id="CHEBI:58349"/>
    </ligand>
</feature>
<dbReference type="GO" id="GO:0019632">
    <property type="term" value="P:shikimate metabolic process"/>
    <property type="evidence" value="ECO:0007669"/>
    <property type="project" value="InterPro"/>
</dbReference>
<evidence type="ECO:0000256" key="1">
    <source>
        <dbReference type="ARBA" id="ARBA00004871"/>
    </source>
</evidence>
<dbReference type="InterPro" id="IPR022893">
    <property type="entry name" value="Shikimate_DH_fam"/>
</dbReference>
<dbReference type="GO" id="GO:0008652">
    <property type="term" value="P:amino acid biosynthetic process"/>
    <property type="evidence" value="ECO:0007669"/>
    <property type="project" value="UniProtKB-KW"/>
</dbReference>
<evidence type="ECO:0000259" key="9">
    <source>
        <dbReference type="Pfam" id="PF01488"/>
    </source>
</evidence>
<dbReference type="GO" id="GO:0005829">
    <property type="term" value="C:cytosol"/>
    <property type="evidence" value="ECO:0007669"/>
    <property type="project" value="TreeGrafter"/>
</dbReference>
<feature type="domain" description="SDH C-terminal" evidence="11">
    <location>
        <begin position="258"/>
        <end position="288"/>
    </location>
</feature>
<dbReference type="EMBL" id="JAAGOH010000031">
    <property type="protein sequence ID" value="NDY93276.1"/>
    <property type="molecule type" value="Genomic_DNA"/>
</dbReference>
<evidence type="ECO:0000256" key="4">
    <source>
        <dbReference type="ARBA" id="ARBA00022857"/>
    </source>
</evidence>
<feature type="binding site" evidence="8">
    <location>
        <begin position="31"/>
        <end position="33"/>
    </location>
    <ligand>
        <name>shikimate</name>
        <dbReference type="ChEBI" id="CHEBI:36208"/>
    </ligand>
</feature>
<name>A0A7C9PJ73_9BURK</name>
<comment type="catalytic activity">
    <reaction evidence="7 8">
        <text>shikimate + NADP(+) = 3-dehydroshikimate + NADPH + H(+)</text>
        <dbReference type="Rhea" id="RHEA:17737"/>
        <dbReference type="ChEBI" id="CHEBI:15378"/>
        <dbReference type="ChEBI" id="CHEBI:16630"/>
        <dbReference type="ChEBI" id="CHEBI:36208"/>
        <dbReference type="ChEBI" id="CHEBI:57783"/>
        <dbReference type="ChEBI" id="CHEBI:58349"/>
        <dbReference type="EC" id="1.1.1.25"/>
    </reaction>
</comment>
<feature type="binding site" evidence="8">
    <location>
        <position position="265"/>
    </location>
    <ligand>
        <name>shikimate</name>
        <dbReference type="ChEBI" id="CHEBI:36208"/>
    </ligand>
</feature>
<evidence type="ECO:0000256" key="6">
    <source>
        <dbReference type="ARBA" id="ARBA00023141"/>
    </source>
</evidence>
<feature type="domain" description="Shikimate dehydrogenase substrate binding N-terminal" evidence="10">
    <location>
        <begin position="23"/>
        <end position="105"/>
    </location>
</feature>
<evidence type="ECO:0000259" key="11">
    <source>
        <dbReference type="Pfam" id="PF18317"/>
    </source>
</evidence>
<feature type="binding site" evidence="8">
    <location>
        <position position="235"/>
    </location>
    <ligand>
        <name>NADP(+)</name>
        <dbReference type="ChEBI" id="CHEBI:58349"/>
    </ligand>
</feature>
<feature type="binding site" evidence="8">
    <location>
        <position position="103"/>
    </location>
    <ligand>
        <name>shikimate</name>
        <dbReference type="ChEBI" id="CHEBI:36208"/>
    </ligand>
</feature>
<dbReference type="PANTHER" id="PTHR21089">
    <property type="entry name" value="SHIKIMATE DEHYDROGENASE"/>
    <property type="match status" value="1"/>
</dbReference>
<evidence type="ECO:0000256" key="8">
    <source>
        <dbReference type="HAMAP-Rule" id="MF_00222"/>
    </source>
</evidence>
<dbReference type="NCBIfam" id="NF001310">
    <property type="entry name" value="PRK00258.1-2"/>
    <property type="match status" value="1"/>
</dbReference>
<keyword evidence="6 8" id="KW-0057">Aromatic amino acid biosynthesis</keyword>
<dbReference type="HAMAP" id="MF_00222">
    <property type="entry name" value="Shikimate_DH_AroE"/>
    <property type="match status" value="1"/>
</dbReference>
<evidence type="ECO:0000256" key="7">
    <source>
        <dbReference type="ARBA" id="ARBA00049442"/>
    </source>
</evidence>
<comment type="function">
    <text evidence="8">Involved in the biosynthesis of the chorismate, which leads to the biosynthesis of aromatic amino acids. Catalyzes the reversible NADPH linked reduction of 3-dehydroshikimate (DHSA) to yield shikimate (SA).</text>
</comment>
<evidence type="ECO:0000256" key="3">
    <source>
        <dbReference type="ARBA" id="ARBA00022605"/>
    </source>
</evidence>
<dbReference type="SUPFAM" id="SSF53223">
    <property type="entry name" value="Aminoacid dehydrogenase-like, N-terminal domain"/>
    <property type="match status" value="1"/>
</dbReference>
<organism evidence="12 13">
    <name type="scientific">Ideonella livida</name>
    <dbReference type="NCBI Taxonomy" id="2707176"/>
    <lineage>
        <taxon>Bacteria</taxon>
        <taxon>Pseudomonadati</taxon>
        <taxon>Pseudomonadota</taxon>
        <taxon>Betaproteobacteria</taxon>
        <taxon>Burkholderiales</taxon>
        <taxon>Sphaerotilaceae</taxon>
        <taxon>Ideonella</taxon>
    </lineage>
</organism>
<dbReference type="NCBIfam" id="TIGR00507">
    <property type="entry name" value="aroE"/>
    <property type="match status" value="1"/>
</dbReference>
<dbReference type="UniPathway" id="UPA00053">
    <property type="reaction ID" value="UER00087"/>
</dbReference>
<evidence type="ECO:0000256" key="5">
    <source>
        <dbReference type="ARBA" id="ARBA00023002"/>
    </source>
</evidence>
<evidence type="ECO:0000313" key="12">
    <source>
        <dbReference type="EMBL" id="NDY93276.1"/>
    </source>
</evidence>
<keyword evidence="13" id="KW-1185">Reference proteome</keyword>
<dbReference type="GO" id="GO:0004764">
    <property type="term" value="F:shikimate 3-dehydrogenase (NADP+) activity"/>
    <property type="evidence" value="ECO:0007669"/>
    <property type="project" value="UniProtKB-UniRule"/>
</dbReference>
<accession>A0A7C9PJ73</accession>
<dbReference type="Pfam" id="PF18317">
    <property type="entry name" value="SDH_C"/>
    <property type="match status" value="1"/>
</dbReference>
<dbReference type="Pfam" id="PF01488">
    <property type="entry name" value="Shikimate_DH"/>
    <property type="match status" value="1"/>
</dbReference>
<comment type="pathway">
    <text evidence="1 8">Metabolic intermediate biosynthesis; chorismate biosynthesis; chorismate from D-erythrose 4-phosphate and phosphoenolpyruvate: step 4/7.</text>
</comment>
<dbReference type="EC" id="1.1.1.25" evidence="2 8"/>
<dbReference type="Pfam" id="PF08501">
    <property type="entry name" value="Shikimate_dh_N"/>
    <property type="match status" value="1"/>
</dbReference>
<dbReference type="GO" id="GO:0009073">
    <property type="term" value="P:aromatic amino acid family biosynthetic process"/>
    <property type="evidence" value="ECO:0007669"/>
    <property type="project" value="UniProtKB-KW"/>
</dbReference>
<dbReference type="InterPro" id="IPR046346">
    <property type="entry name" value="Aminoacid_DH-like_N_sf"/>
</dbReference>
<proteinExistence type="inferred from homology"/>
<feature type="active site" description="Proton acceptor" evidence="8">
    <location>
        <position position="82"/>
    </location>
</feature>
<keyword evidence="4 8" id="KW-0521">NADP</keyword>
<feature type="binding site" evidence="8">
    <location>
        <position position="78"/>
    </location>
    <ligand>
        <name>shikimate</name>
        <dbReference type="ChEBI" id="CHEBI:36208"/>
    </ligand>
</feature>
<dbReference type="RefSeq" id="WP_163459321.1">
    <property type="nucleotide sequence ID" value="NZ_JAAGOH010000031.1"/>
</dbReference>
<protein>
    <recommendedName>
        <fullName evidence="2 8">Shikimate dehydrogenase (NADP(+))</fullName>
        <shortName evidence="8">SDH</shortName>
        <ecNumber evidence="2 8">1.1.1.25</ecNumber>
    </recommendedName>
</protein>
<dbReference type="Gene3D" id="3.40.50.10860">
    <property type="entry name" value="Leucine Dehydrogenase, chain A, domain 1"/>
    <property type="match status" value="2"/>
</dbReference>
<dbReference type="FunFam" id="3.40.50.10860:FF:000006">
    <property type="entry name" value="Shikimate dehydrogenase (NADP(+))"/>
    <property type="match status" value="1"/>
</dbReference>
<comment type="subunit">
    <text evidence="8">Homodimer.</text>
</comment>
<feature type="domain" description="Quinate/shikimate 5-dehydrogenase/glutamyl-tRNA reductase" evidence="9">
    <location>
        <begin position="134"/>
        <end position="212"/>
    </location>
</feature>
<feature type="binding site" evidence="8">
    <location>
        <position position="118"/>
    </location>
    <ligand>
        <name>shikimate</name>
        <dbReference type="ChEBI" id="CHEBI:36208"/>
    </ligand>
</feature>
<dbReference type="PANTHER" id="PTHR21089:SF1">
    <property type="entry name" value="BIFUNCTIONAL 3-DEHYDROQUINATE DEHYDRATASE_SHIKIMATE DEHYDROGENASE, CHLOROPLASTIC"/>
    <property type="match status" value="1"/>
</dbReference>
<comment type="similarity">
    <text evidence="8">Belongs to the shikimate dehydrogenase family.</text>
</comment>
<keyword evidence="3 8" id="KW-0028">Amino-acid biosynthesis</keyword>
<dbReference type="InterPro" id="IPR006151">
    <property type="entry name" value="Shikm_DH/Glu-tRNA_Rdtase"/>
</dbReference>
<dbReference type="GO" id="GO:0050661">
    <property type="term" value="F:NADP binding"/>
    <property type="evidence" value="ECO:0007669"/>
    <property type="project" value="InterPro"/>
</dbReference>
<dbReference type="CDD" id="cd01065">
    <property type="entry name" value="NAD_bind_Shikimate_DH"/>
    <property type="match status" value="1"/>
</dbReference>
<dbReference type="InterPro" id="IPR011342">
    <property type="entry name" value="Shikimate_DH"/>
</dbReference>
<comment type="caution">
    <text evidence="12">The sequence shown here is derived from an EMBL/GenBank/DDBJ whole genome shotgun (WGS) entry which is preliminary data.</text>
</comment>
<evidence type="ECO:0000256" key="2">
    <source>
        <dbReference type="ARBA" id="ARBA00012962"/>
    </source>
</evidence>
<reference evidence="12 13" key="1">
    <citation type="submission" date="2020-02" db="EMBL/GenBank/DDBJ databases">
        <title>Ideonella bacterium strain TBM-1.</title>
        <authorList>
            <person name="Chen W.-M."/>
        </authorList>
    </citation>
    <scope>NUCLEOTIDE SEQUENCE [LARGE SCALE GENOMIC DNA]</scope>
    <source>
        <strain evidence="12 13">TBM-1</strain>
    </source>
</reference>
<feature type="binding site" evidence="8">
    <location>
        <position position="237"/>
    </location>
    <ligand>
        <name>shikimate</name>
        <dbReference type="ChEBI" id="CHEBI:36208"/>
    </ligand>
</feature>
<feature type="binding site" evidence="8">
    <location>
        <position position="258"/>
    </location>
    <ligand>
        <name>NADP(+)</name>
        <dbReference type="ChEBI" id="CHEBI:58349"/>
    </ligand>
</feature>
<evidence type="ECO:0000313" key="13">
    <source>
        <dbReference type="Proteomes" id="UP000484255"/>
    </source>
</evidence>
<dbReference type="InterPro" id="IPR013708">
    <property type="entry name" value="Shikimate_DH-bd_N"/>
</dbReference>
<sequence length="295" mass="30492">MTSSPGTALPAAPDTVSPDRYAVVGHPVAHSRSPDIHAAFAAASGQSLTYGRLLAPLDGFVATVQDFAAQGGRGCNVTVPFKFEAFHLATRRTPRAGRAGAANTLRFDAEGWLADNTDGAGLRRDIEVNAGRLLQGLRVLLIGAGGAAAGVLGPLLEAAPAELVLVNRTLDKAERLVASHADLAHDHGVQLQARPLAQAGEGFDVVINGTATSLSGQGAPVDARVLRPGSLAVDMMYGPAAAPFLAWATARGAQGRDGLGMLVEQAAESFALWRGVRPQTGPVLARLRQQVDHTA</sequence>
<dbReference type="GO" id="GO:0009423">
    <property type="term" value="P:chorismate biosynthetic process"/>
    <property type="evidence" value="ECO:0007669"/>
    <property type="project" value="UniProtKB-UniRule"/>
</dbReference>